<proteinExistence type="predicted"/>
<name>A0A5B8T2C5_LEUPS</name>
<evidence type="ECO:0000313" key="1">
    <source>
        <dbReference type="EMBL" id="QEA41228.1"/>
    </source>
</evidence>
<gene>
    <name evidence="1" type="ORF">FGL85_01085</name>
</gene>
<dbReference type="RefSeq" id="WP_147651084.1">
    <property type="nucleotide sequence ID" value="NZ_CP042383.1"/>
</dbReference>
<reference evidence="1 2" key="1">
    <citation type="submission" date="2019-06" db="EMBL/GenBank/DDBJ databases">
        <title>Genome analyses of bacteria isolated from kimchi.</title>
        <authorList>
            <person name="Lee S."/>
            <person name="Ahn S."/>
            <person name="Roh S."/>
        </authorList>
    </citation>
    <scope>NUCLEOTIDE SEQUENCE [LARGE SCALE GENOMIC DNA]</scope>
    <source>
        <strain evidence="1 2">CBA3630</strain>
    </source>
</reference>
<organism evidence="1 2">
    <name type="scientific">Leuconostoc pseudomesenteroides</name>
    <dbReference type="NCBI Taxonomy" id="33968"/>
    <lineage>
        <taxon>Bacteria</taxon>
        <taxon>Bacillati</taxon>
        <taxon>Bacillota</taxon>
        <taxon>Bacilli</taxon>
        <taxon>Lactobacillales</taxon>
        <taxon>Lactobacillaceae</taxon>
        <taxon>Leuconostoc</taxon>
    </lineage>
</organism>
<evidence type="ECO:0000313" key="2">
    <source>
        <dbReference type="Proteomes" id="UP000321296"/>
    </source>
</evidence>
<protein>
    <submittedName>
        <fullName evidence="1">Uncharacterized protein</fullName>
    </submittedName>
</protein>
<dbReference type="AlphaFoldDB" id="A0A5B8T2C5"/>
<accession>A0A5B8T2C5</accession>
<dbReference type="EMBL" id="CP042383">
    <property type="protein sequence ID" value="QEA41228.1"/>
    <property type="molecule type" value="Genomic_DNA"/>
</dbReference>
<dbReference type="Proteomes" id="UP000321296">
    <property type="component" value="Chromosome"/>
</dbReference>
<dbReference type="KEGG" id="lpse:FGL85_01085"/>
<sequence length="60" mass="6824">MDELSSKYLTQMIEKDKIHSIAVLALHLPYNVIEVIEETIKLGYSVRNIKPDANKAVIVK</sequence>